<accession>A0A1I4X7C5</accession>
<dbReference type="RefSeq" id="WP_074907487.1">
    <property type="nucleotide sequence ID" value="NZ_FOUB01000139.1"/>
</dbReference>
<dbReference type="AlphaFoldDB" id="A0A1I4X7C5"/>
<evidence type="ECO:0000313" key="2">
    <source>
        <dbReference type="EMBL" id="SFN21605.1"/>
    </source>
</evidence>
<keyword evidence="3" id="KW-1185">Reference proteome</keyword>
<organism evidence="2 3">
    <name type="scientific">Nitrosomonas communis</name>
    <dbReference type="NCBI Taxonomy" id="44574"/>
    <lineage>
        <taxon>Bacteria</taxon>
        <taxon>Pseudomonadati</taxon>
        <taxon>Pseudomonadota</taxon>
        <taxon>Betaproteobacteria</taxon>
        <taxon>Nitrosomonadales</taxon>
        <taxon>Nitrosomonadaceae</taxon>
        <taxon>Nitrosomonas</taxon>
    </lineage>
</organism>
<feature type="region of interest" description="Disordered" evidence="1">
    <location>
        <begin position="1"/>
        <end position="25"/>
    </location>
</feature>
<reference evidence="3" key="1">
    <citation type="submission" date="2016-10" db="EMBL/GenBank/DDBJ databases">
        <authorList>
            <person name="Varghese N."/>
            <person name="Submissions S."/>
        </authorList>
    </citation>
    <scope>NUCLEOTIDE SEQUENCE [LARGE SCALE GENOMIC DNA]</scope>
    <source>
        <strain evidence="3">Nm44</strain>
    </source>
</reference>
<sequence>MLSRNYISNRDKLPMGTPEPSRSTLGHAAVRVNRHIGSIRTTVWEDGRGNSPSYPMASSSPNKPQEKIPMVQINRTSGSIALSELIRRLENAEGRTIQEQLEVTARQAPELHAVFHMLALVLLDEIDRAASSQLCEATTLSVLPPVVLDSMLGLQVPDGFREEIRRRICRWKTRVWFEKLRKGELEEWPEC</sequence>
<protein>
    <submittedName>
        <fullName evidence="2">Uncharacterized protein</fullName>
    </submittedName>
</protein>
<proteinExistence type="predicted"/>
<evidence type="ECO:0000256" key="1">
    <source>
        <dbReference type="SAM" id="MobiDB-lite"/>
    </source>
</evidence>
<name>A0A1I4X7C5_9PROT</name>
<gene>
    <name evidence="2" type="ORF">SAMN05421863_11391</name>
</gene>
<dbReference type="Proteomes" id="UP000183287">
    <property type="component" value="Unassembled WGS sequence"/>
</dbReference>
<feature type="compositionally biased region" description="Polar residues" evidence="1">
    <location>
        <begin position="50"/>
        <end position="63"/>
    </location>
</feature>
<feature type="region of interest" description="Disordered" evidence="1">
    <location>
        <begin position="43"/>
        <end position="65"/>
    </location>
</feature>
<dbReference type="EMBL" id="FOUB01000139">
    <property type="protein sequence ID" value="SFN21605.1"/>
    <property type="molecule type" value="Genomic_DNA"/>
</dbReference>
<evidence type="ECO:0000313" key="3">
    <source>
        <dbReference type="Proteomes" id="UP000183287"/>
    </source>
</evidence>